<dbReference type="Proteomes" id="UP000199405">
    <property type="component" value="Unassembled WGS sequence"/>
</dbReference>
<protein>
    <submittedName>
        <fullName evidence="1">Uncharacterized protein</fullName>
    </submittedName>
</protein>
<accession>A0ABY0KQT4</accession>
<evidence type="ECO:0000313" key="2">
    <source>
        <dbReference type="Proteomes" id="UP000199405"/>
    </source>
</evidence>
<dbReference type="EMBL" id="FMCQ01000007">
    <property type="protein sequence ID" value="SCF01305.1"/>
    <property type="molecule type" value="Genomic_DNA"/>
</dbReference>
<comment type="caution">
    <text evidence="1">The sequence shown here is derived from an EMBL/GenBank/DDBJ whole genome shotgun (WGS) entry which is preliminary data.</text>
</comment>
<proteinExistence type="predicted"/>
<keyword evidence="2" id="KW-1185">Reference proteome</keyword>
<reference evidence="1 2" key="1">
    <citation type="submission" date="2016-06" db="EMBL/GenBank/DDBJ databases">
        <authorList>
            <person name="Varghese N."/>
            <person name="Submissions Spin"/>
        </authorList>
    </citation>
    <scope>NUCLEOTIDE SEQUENCE [LARGE SCALE GENOMIC DNA]</scope>
    <source>
        <strain evidence="1 2">DSM 45142</strain>
    </source>
</reference>
<evidence type="ECO:0000313" key="1">
    <source>
        <dbReference type="EMBL" id="SCF01305.1"/>
    </source>
</evidence>
<sequence>MGKPDLFDEQRYILEVPAVLARVELGLQVLGSFNVAGDGGLDLGALCILQRLLMIFSPVVVLNLNLA</sequence>
<gene>
    <name evidence="1" type="ORF">GA0070562_5130</name>
</gene>
<name>A0ABY0KQT4_9ACTN</name>
<organism evidence="1 2">
    <name type="scientific">Micromonospora tulbaghiae</name>
    <dbReference type="NCBI Taxonomy" id="479978"/>
    <lineage>
        <taxon>Bacteria</taxon>
        <taxon>Bacillati</taxon>
        <taxon>Actinomycetota</taxon>
        <taxon>Actinomycetes</taxon>
        <taxon>Micromonosporales</taxon>
        <taxon>Micromonosporaceae</taxon>
        <taxon>Micromonospora</taxon>
    </lineage>
</organism>